<evidence type="ECO:0000313" key="3">
    <source>
        <dbReference type="Proteomes" id="UP000285430"/>
    </source>
</evidence>
<evidence type="ECO:0000313" key="4">
    <source>
        <dbReference type="Proteomes" id="UP000285712"/>
    </source>
</evidence>
<protein>
    <recommendedName>
        <fullName evidence="5">HTH psq-type domain-containing protein</fullName>
    </recommendedName>
</protein>
<sequence>MMSGKSQEVTITPKRNLTDDEREAILREVLLHSNGSYVARLPRGSSQVQVDKYNCHMSTIRLVLAVAKRQGQSL</sequence>
<organism evidence="1 4">
    <name type="scientific">Aphanomyces astaci</name>
    <name type="common">Crayfish plague agent</name>
    <dbReference type="NCBI Taxonomy" id="112090"/>
    <lineage>
        <taxon>Eukaryota</taxon>
        <taxon>Sar</taxon>
        <taxon>Stramenopiles</taxon>
        <taxon>Oomycota</taxon>
        <taxon>Saprolegniomycetes</taxon>
        <taxon>Saprolegniales</taxon>
        <taxon>Verrucalvaceae</taxon>
        <taxon>Aphanomyces</taxon>
    </lineage>
</organism>
<reference evidence="3 4" key="1">
    <citation type="submission" date="2018-08" db="EMBL/GenBank/DDBJ databases">
        <title>Aphanomyces genome sequencing and annotation.</title>
        <authorList>
            <person name="Minardi D."/>
            <person name="Oidtmann B."/>
            <person name="Van Der Giezen M."/>
            <person name="Studholme D.J."/>
        </authorList>
    </citation>
    <scope>NUCLEOTIDE SEQUENCE [LARGE SCALE GENOMIC DNA]</scope>
    <source>
        <strain evidence="2 3">Da</strain>
        <strain evidence="1 4">Sv</strain>
    </source>
</reference>
<evidence type="ECO:0008006" key="5">
    <source>
        <dbReference type="Google" id="ProtNLM"/>
    </source>
</evidence>
<gene>
    <name evidence="1" type="ORF">DYB35_013291</name>
    <name evidence="2" type="ORF">DYB37_009550</name>
</gene>
<comment type="caution">
    <text evidence="1">The sequence shown here is derived from an EMBL/GenBank/DDBJ whole genome shotgun (WGS) entry which is preliminary data.</text>
</comment>
<dbReference type="Proteomes" id="UP000285712">
    <property type="component" value="Unassembled WGS sequence"/>
</dbReference>
<accession>A0A3R7EJE9</accession>
<dbReference type="VEuPathDB" id="FungiDB:H257_13160"/>
<evidence type="ECO:0000313" key="1">
    <source>
        <dbReference type="EMBL" id="RHZ02461.1"/>
    </source>
</evidence>
<dbReference type="EMBL" id="QUTG01000303">
    <property type="protein sequence ID" value="RHZ02461.1"/>
    <property type="molecule type" value="Genomic_DNA"/>
</dbReference>
<dbReference type="EMBL" id="QUTH01001748">
    <property type="protein sequence ID" value="RHZ29448.1"/>
    <property type="molecule type" value="Genomic_DNA"/>
</dbReference>
<name>A0A3R7EJE9_APHAT</name>
<dbReference type="Proteomes" id="UP000285430">
    <property type="component" value="Unassembled WGS sequence"/>
</dbReference>
<dbReference type="AlphaFoldDB" id="A0A3R7EJE9"/>
<proteinExistence type="predicted"/>
<evidence type="ECO:0000313" key="2">
    <source>
        <dbReference type="EMBL" id="RHZ29448.1"/>
    </source>
</evidence>